<proteinExistence type="predicted"/>
<accession>X1JGZ4</accession>
<protein>
    <submittedName>
        <fullName evidence="1">Uncharacterized protein</fullName>
    </submittedName>
</protein>
<comment type="caution">
    <text evidence="1">The sequence shown here is derived from an EMBL/GenBank/DDBJ whole genome shotgun (WGS) entry which is preliminary data.</text>
</comment>
<gene>
    <name evidence="1" type="ORF">S06H3_00684</name>
</gene>
<organism evidence="1">
    <name type="scientific">marine sediment metagenome</name>
    <dbReference type="NCBI Taxonomy" id="412755"/>
    <lineage>
        <taxon>unclassified sequences</taxon>
        <taxon>metagenomes</taxon>
        <taxon>ecological metagenomes</taxon>
    </lineage>
</organism>
<dbReference type="EMBL" id="BARV01000135">
    <property type="protein sequence ID" value="GAH93951.1"/>
    <property type="molecule type" value="Genomic_DNA"/>
</dbReference>
<name>X1JGZ4_9ZZZZ</name>
<dbReference type="AlphaFoldDB" id="X1JGZ4"/>
<evidence type="ECO:0000313" key="1">
    <source>
        <dbReference type="EMBL" id="GAH93951.1"/>
    </source>
</evidence>
<reference evidence="1" key="1">
    <citation type="journal article" date="2014" name="Front. Microbiol.">
        <title>High frequency of phylogenetically diverse reductive dehalogenase-homologous genes in deep subseafloor sedimentary metagenomes.</title>
        <authorList>
            <person name="Kawai M."/>
            <person name="Futagami T."/>
            <person name="Toyoda A."/>
            <person name="Takaki Y."/>
            <person name="Nishi S."/>
            <person name="Hori S."/>
            <person name="Arai W."/>
            <person name="Tsubouchi T."/>
            <person name="Morono Y."/>
            <person name="Uchiyama I."/>
            <person name="Ito T."/>
            <person name="Fujiyama A."/>
            <person name="Inagaki F."/>
            <person name="Takami H."/>
        </authorList>
    </citation>
    <scope>NUCLEOTIDE SEQUENCE</scope>
    <source>
        <strain evidence="1">Expedition CK06-06</strain>
    </source>
</reference>
<sequence length="117" mass="12582">MDKIRLGTVTGDVAVRLGESLRVTGVSIKDFTKEAVEQHLLRTTPQDAASRSVPAASQDVSQDVDQDMIRIVKNPGISTGPCPTCGAPCLTCSDGLMPLSEFADTVREALKEARPWR</sequence>